<dbReference type="CDD" id="cd01421">
    <property type="entry name" value="IMPCH"/>
    <property type="match status" value="1"/>
</dbReference>
<dbReference type="Proteomes" id="UP000570595">
    <property type="component" value="Unassembled WGS sequence"/>
</dbReference>
<dbReference type="InterPro" id="IPR002695">
    <property type="entry name" value="PurH-like"/>
</dbReference>
<evidence type="ECO:0000259" key="13">
    <source>
        <dbReference type="PROSITE" id="PS51855"/>
    </source>
</evidence>
<evidence type="ECO:0000256" key="3">
    <source>
        <dbReference type="ARBA" id="ARBA00004954"/>
    </source>
</evidence>
<dbReference type="InterPro" id="IPR024051">
    <property type="entry name" value="AICAR_Tfase_dup_dom_sf"/>
</dbReference>
<dbReference type="GO" id="GO:0004643">
    <property type="term" value="F:phosphoribosylaminoimidazolecarboxamide formyltransferase activity"/>
    <property type="evidence" value="ECO:0007669"/>
    <property type="project" value="InterPro"/>
</dbReference>
<comment type="similarity">
    <text evidence="4">Belongs to the PurH family.</text>
</comment>
<evidence type="ECO:0000256" key="5">
    <source>
        <dbReference type="ARBA" id="ARBA00022490"/>
    </source>
</evidence>
<dbReference type="PANTHER" id="PTHR11692:SF0">
    <property type="entry name" value="BIFUNCTIONAL PURINE BIOSYNTHESIS PROTEIN ATIC"/>
    <property type="match status" value="1"/>
</dbReference>
<dbReference type="GO" id="GO:0003937">
    <property type="term" value="F:IMP cyclohydrolase activity"/>
    <property type="evidence" value="ECO:0007669"/>
    <property type="project" value="InterPro"/>
</dbReference>
<dbReference type="InterPro" id="IPR036236">
    <property type="entry name" value="Znf_C2H2_sf"/>
</dbReference>
<dbReference type="SUPFAM" id="SSF53927">
    <property type="entry name" value="Cytidine deaminase-like"/>
    <property type="match status" value="1"/>
</dbReference>
<evidence type="ECO:0000313" key="14">
    <source>
        <dbReference type="EMBL" id="KAF4670079.1"/>
    </source>
</evidence>
<dbReference type="GO" id="GO:0005829">
    <property type="term" value="C:cytosol"/>
    <property type="evidence" value="ECO:0007669"/>
    <property type="project" value="UniProtKB-SubCell"/>
</dbReference>
<dbReference type="EMBL" id="JABAHT010000015">
    <property type="protein sequence ID" value="KAF4670079.1"/>
    <property type="molecule type" value="Genomic_DNA"/>
</dbReference>
<dbReference type="InterPro" id="IPR024050">
    <property type="entry name" value="AICAR_Tfase_insert_dom_sf"/>
</dbReference>
<dbReference type="NCBIfam" id="NF005492">
    <property type="entry name" value="PRK07106.1"/>
    <property type="match status" value="1"/>
</dbReference>
<comment type="pathway">
    <text evidence="3">Purine metabolism; IMP biosynthesis via de novo pathway; 5-formamido-1-(5-phospho-D-ribosyl)imidazole-4-carboxamide from 5-amino-1-(5-phospho-D-ribosyl)imidazole-4-carboxamide (10-formyl THF route): step 1/1.</text>
</comment>
<protein>
    <submittedName>
        <fullName evidence="14">Uncharacterized protein</fullName>
    </submittedName>
</protein>
<dbReference type="InterPro" id="IPR013087">
    <property type="entry name" value="Znf_C2H2_type"/>
</dbReference>
<dbReference type="Gene3D" id="1.10.287.440">
    <property type="match status" value="1"/>
</dbReference>
<dbReference type="Gene3D" id="3.40.50.1380">
    <property type="entry name" value="Methylglyoxal synthase-like domain"/>
    <property type="match status" value="1"/>
</dbReference>
<organism evidence="14 15">
    <name type="scientific">Perkinsus olseni</name>
    <name type="common">Perkinsus atlanticus</name>
    <dbReference type="NCBI Taxonomy" id="32597"/>
    <lineage>
        <taxon>Eukaryota</taxon>
        <taxon>Sar</taxon>
        <taxon>Alveolata</taxon>
        <taxon>Perkinsozoa</taxon>
        <taxon>Perkinsea</taxon>
        <taxon>Perkinsida</taxon>
        <taxon>Perkinsidae</taxon>
        <taxon>Perkinsus</taxon>
    </lineage>
</organism>
<dbReference type="PANTHER" id="PTHR11692">
    <property type="entry name" value="BIFUNCTIONAL PURINE BIOSYNTHESIS PROTEIN PURH"/>
    <property type="match status" value="1"/>
</dbReference>
<evidence type="ECO:0000256" key="11">
    <source>
        <dbReference type="SAM" id="MobiDB-lite"/>
    </source>
</evidence>
<comment type="caution">
    <text evidence="14">The sequence shown here is derived from an EMBL/GenBank/DDBJ whole genome shotgun (WGS) entry which is preliminary data.</text>
</comment>
<evidence type="ECO:0000256" key="7">
    <source>
        <dbReference type="ARBA" id="ARBA00022755"/>
    </source>
</evidence>
<proteinExistence type="inferred from homology"/>
<dbReference type="InterPro" id="IPR011607">
    <property type="entry name" value="MGS-like_dom"/>
</dbReference>
<keyword evidence="10" id="KW-0479">Metal-binding</keyword>
<evidence type="ECO:0000256" key="2">
    <source>
        <dbReference type="ARBA" id="ARBA00004844"/>
    </source>
</evidence>
<reference evidence="14 15" key="1">
    <citation type="submission" date="2020-04" db="EMBL/GenBank/DDBJ databases">
        <title>Perkinsus olseni comparative genomics.</title>
        <authorList>
            <person name="Bogema D.R."/>
        </authorList>
    </citation>
    <scope>NUCLEOTIDE SEQUENCE [LARGE SCALE GENOMIC DNA]</scope>
    <source>
        <strain evidence="14">ATCC PRA-179</strain>
    </source>
</reference>
<dbReference type="PROSITE" id="PS50157">
    <property type="entry name" value="ZINC_FINGER_C2H2_2"/>
    <property type="match status" value="1"/>
</dbReference>
<comment type="pathway">
    <text evidence="2">Purine metabolism; IMP biosynthesis via de novo pathway; IMP from 5-formamido-1-(5-phospho-D-ribosyl)imidazole-4-carboxamide: step 1/1.</text>
</comment>
<keyword evidence="10" id="KW-0862">Zinc</keyword>
<evidence type="ECO:0000256" key="1">
    <source>
        <dbReference type="ARBA" id="ARBA00004514"/>
    </source>
</evidence>
<evidence type="ECO:0000256" key="4">
    <source>
        <dbReference type="ARBA" id="ARBA00007667"/>
    </source>
</evidence>
<keyword evidence="10" id="KW-0863">Zinc-finger</keyword>
<evidence type="ECO:0000313" key="15">
    <source>
        <dbReference type="Proteomes" id="UP000570595"/>
    </source>
</evidence>
<keyword evidence="7" id="KW-0658">Purine biosynthesis</keyword>
<dbReference type="UniPathway" id="UPA00074">
    <property type="reaction ID" value="UER00133"/>
</dbReference>
<accession>A0A7J6MES1</accession>
<name>A0A7J6MES1_PEROL</name>
<dbReference type="SMART" id="SM00355">
    <property type="entry name" value="ZnF_C2H2"/>
    <property type="match status" value="6"/>
</dbReference>
<keyword evidence="6" id="KW-0808">Transferase</keyword>
<keyword evidence="9" id="KW-0511">Multifunctional enzyme</keyword>
<dbReference type="FunFam" id="3.40.140.20:FF:000003">
    <property type="entry name" value="Bifunctional purine biosynthesis protein"/>
    <property type="match status" value="1"/>
</dbReference>
<dbReference type="SUPFAM" id="SSF52335">
    <property type="entry name" value="Methylglyoxal synthase-like"/>
    <property type="match status" value="1"/>
</dbReference>
<dbReference type="PROSITE" id="PS00028">
    <property type="entry name" value="ZINC_FINGER_C2H2_1"/>
    <property type="match status" value="2"/>
</dbReference>
<dbReference type="InterPro" id="IPR016193">
    <property type="entry name" value="Cytidine_deaminase-like"/>
</dbReference>
<dbReference type="Gene3D" id="3.40.140.20">
    <property type="match status" value="2"/>
</dbReference>
<dbReference type="OrthoDB" id="6017153at2759"/>
<dbReference type="SUPFAM" id="SSF57667">
    <property type="entry name" value="beta-beta-alpha zinc fingers"/>
    <property type="match status" value="2"/>
</dbReference>
<dbReference type="GO" id="GO:0008270">
    <property type="term" value="F:zinc ion binding"/>
    <property type="evidence" value="ECO:0007669"/>
    <property type="project" value="UniProtKB-KW"/>
</dbReference>
<keyword evidence="8" id="KW-0378">Hydrolase</keyword>
<sequence length="1282" mass="141742">MTGEGNGILEAVTGTDDAIPITVKTALVSVYDKTGLDAFGECLASYGVKILSTGGTAKKMKELGCSVMDVKDYTGFPEILDGRVKTLHPKVHGALLSVRGNDSHEKQLAKHGIEKIDLVVVNLYPFESAVASMASSLSACIENIDIGGPCMIRAAAKNSHGVCVLTSPSDYEEFAKELGTNNGCTTPDFRRRMACKAFGLTARYDSKIASYMSSHEDSGGTFLESVTQAFDIVSPLKYGCNPHQQSAAMCSVVGNGLKMPFKVLNGTPGYINLLDAINSWLLVQEMDAATGLPAAASFKHVSPAGAAVASAELRGNEASIYEVAPSARGSLTPVALAYIRSRNGDPMCSFGDFVAVSRTVDVSLASLLKVDVSDGIIAPGFEPDAYDILQAKKGGKFVILHGNVDFVPPEMEVRSLGGLGLVQRRNDVVFDRSYLENIVTKTSTAFTEEQIIDLIVCSIAVKYTQSNSVGFCKDGMMIGIGAGQQSRVDCVKLAARKVQNWWHRQHPKVLGLKFKSGVKKQSRVNARVRYIEGDMSELEYSKWKADNFEPTDVPEPLTDVEKADFLKILTGVAVSSDAFFPFRDSIDVCSRYGVTSVVQPGGSVADAEVIEACDHVISRRVRVMYGYGQSLVVSDMIVCGAGASEPATGEGREDWMAGQSELNQDIQDRMAAECAVLCSLDNQSMLCDRDGHKCPLGYFFCLQCSVSFQKLSHIQVHWDTCDCHENGNGSRDVRAPPLQPLKAADLVVKSEVVDGEVDYTQPDEDQCSLVDLCSSDEEIDGGGSNDYINPSPLPIPARRRNQAELDKVRSDASDDCTRQATLQIGNVKVRAKASSSSSSPEGTYKIASSAAMCRSTDPKSPLPRVPKDWNEKDPRFACEDCIRRKRNDGWTCTLCEMDLWSPGEVTLHETTKRHQKGVGYKIWENIEVFIKRRHSNDLRQLGVIETAANTLLCTMCDVPLQSYYDAASHVNSIKHFEYSQHYAWWLDARAVFTGENTTGVDRQWRAVATYLLKDMPDPKRLIDEEGIIPVKDCDSLCGDGSYLLAVTKRTTNEALVLWRGGHMHTSQPYERSSATLPKVPMNFSEADERFACKDCFMQRGDNNFVCLLCDMEFWGEADLRFHSSTRRHQKASRNKVWENMETFIQMRYGDSLSQLGVVKTAAGTSRCVHCEKPLPSYYDAARHVNSRAHDDYMKHAFWYCEAQAIHDGMGWRRSEAAQHLLRDMPDPSRLMREQYIAPTRDSCFVCKLCGTRLDCVAHIQEHIASNKHTKKRRWMRYEMKRE</sequence>
<dbReference type="PROSITE" id="PS51855">
    <property type="entry name" value="MGS"/>
    <property type="match status" value="1"/>
</dbReference>
<evidence type="ECO:0000256" key="10">
    <source>
        <dbReference type="PROSITE-ProRule" id="PRU00042"/>
    </source>
</evidence>
<dbReference type="FunFam" id="3.40.50.1380:FF:000001">
    <property type="entry name" value="Bifunctional purine biosynthesis protein PurH"/>
    <property type="match status" value="1"/>
</dbReference>
<evidence type="ECO:0000259" key="12">
    <source>
        <dbReference type="PROSITE" id="PS50157"/>
    </source>
</evidence>
<dbReference type="GO" id="GO:0006189">
    <property type="term" value="P:'de novo' IMP biosynthetic process"/>
    <property type="evidence" value="ECO:0007669"/>
    <property type="project" value="UniProtKB-UniPathway"/>
</dbReference>
<comment type="subcellular location">
    <subcellularLocation>
        <location evidence="1">Cytoplasm</location>
        <location evidence="1">Cytosol</location>
    </subcellularLocation>
</comment>
<evidence type="ECO:0000256" key="6">
    <source>
        <dbReference type="ARBA" id="ARBA00022679"/>
    </source>
</evidence>
<dbReference type="SMART" id="SM00798">
    <property type="entry name" value="AICARFT_IMPCHas"/>
    <property type="match status" value="1"/>
</dbReference>
<evidence type="ECO:0000256" key="8">
    <source>
        <dbReference type="ARBA" id="ARBA00022801"/>
    </source>
</evidence>
<feature type="domain" description="C2H2-type" evidence="12">
    <location>
        <begin position="1244"/>
        <end position="1273"/>
    </location>
</feature>
<dbReference type="Pfam" id="PF01808">
    <property type="entry name" value="AICARFT_IMPCHas"/>
    <property type="match status" value="1"/>
</dbReference>
<gene>
    <name evidence="14" type="ORF">FOZ61_001909</name>
</gene>
<feature type="domain" description="MGS-like" evidence="13">
    <location>
        <begin position="17"/>
        <end position="166"/>
    </location>
</feature>
<dbReference type="SMART" id="SM00851">
    <property type="entry name" value="MGS"/>
    <property type="match status" value="1"/>
</dbReference>
<dbReference type="InterPro" id="IPR036914">
    <property type="entry name" value="MGS-like_dom_sf"/>
</dbReference>
<dbReference type="Pfam" id="PF02142">
    <property type="entry name" value="MGS"/>
    <property type="match status" value="1"/>
</dbReference>
<keyword evidence="5" id="KW-0963">Cytoplasm</keyword>
<evidence type="ECO:0000256" key="9">
    <source>
        <dbReference type="ARBA" id="ARBA00023268"/>
    </source>
</evidence>
<feature type="region of interest" description="Disordered" evidence="11">
    <location>
        <begin position="828"/>
        <end position="869"/>
    </location>
</feature>